<reference evidence="1" key="1">
    <citation type="submission" date="2007-03" db="EMBL/GenBank/DDBJ databases">
        <title>Annotation of Culex pipiens quinquefasciatus.</title>
        <authorList>
            <consortium name="The Broad Institute Genome Sequencing Platform"/>
            <person name="Atkinson P.W."/>
            <person name="Hemingway J."/>
            <person name="Christensen B.M."/>
            <person name="Higgs S."/>
            <person name="Kodira C."/>
            <person name="Hannick L."/>
            <person name="Megy K."/>
            <person name="O'Leary S."/>
            <person name="Pearson M."/>
            <person name="Haas B.J."/>
            <person name="Mauceli E."/>
            <person name="Wortman J.R."/>
            <person name="Lee N.H."/>
            <person name="Guigo R."/>
            <person name="Stanke M."/>
            <person name="Alvarado L."/>
            <person name="Amedeo P."/>
            <person name="Antoine C.H."/>
            <person name="Arensburger P."/>
            <person name="Bidwell S.L."/>
            <person name="Crawford M."/>
            <person name="Camaro F."/>
            <person name="Devon K."/>
            <person name="Engels R."/>
            <person name="Hammond M."/>
            <person name="Howarth C."/>
            <person name="Koehrsen M."/>
            <person name="Lawson D."/>
            <person name="Montgomery P."/>
            <person name="Nene V."/>
            <person name="Nusbaum C."/>
            <person name="Puiu D."/>
            <person name="Romero-Severson J."/>
            <person name="Severson D.W."/>
            <person name="Shumway M."/>
            <person name="Sisk P."/>
            <person name="Stolte C."/>
            <person name="Zeng Q."/>
            <person name="Eisenstadt E."/>
            <person name="Fraser-Liggett C."/>
            <person name="Strausberg R."/>
            <person name="Galagan J."/>
            <person name="Birren B."/>
            <person name="Collins F.H."/>
        </authorList>
    </citation>
    <scope>NUCLEOTIDE SEQUENCE [LARGE SCALE GENOMIC DNA]</scope>
    <source>
        <strain evidence="1">JHB</strain>
    </source>
</reference>
<dbReference type="GO" id="GO:0003746">
    <property type="term" value="F:translation elongation factor activity"/>
    <property type="evidence" value="ECO:0007669"/>
    <property type="project" value="UniProtKB-KW"/>
</dbReference>
<keyword evidence="3" id="KW-1185">Reference proteome</keyword>
<dbReference type="AlphaFoldDB" id="B0WP89"/>
<keyword evidence="1" id="KW-0648">Protein biosynthesis</keyword>
<sequence>MESTEPPFNEFKDIKKIGYNPAAIVIVPISGWHGDMLEPAINQALTDHSSIAHDVK</sequence>
<dbReference type="STRING" id="7176.B0WP89"/>
<keyword evidence="1" id="KW-0251">Elongation factor</keyword>
<dbReference type="VEuPathDB" id="VectorBase:CPIJ008911"/>
<dbReference type="EnsemblMetazoa" id="CPIJ008911-RA">
    <property type="protein sequence ID" value="CPIJ008911-PA"/>
    <property type="gene ID" value="CPIJ008911"/>
</dbReference>
<dbReference type="Proteomes" id="UP000002320">
    <property type="component" value="Unassembled WGS sequence"/>
</dbReference>
<dbReference type="HOGENOM" id="CLU_3016241_0_0_1"/>
<evidence type="ECO:0000313" key="3">
    <source>
        <dbReference type="Proteomes" id="UP000002320"/>
    </source>
</evidence>
<evidence type="ECO:0000313" key="2">
    <source>
        <dbReference type="EnsemblMetazoa" id="CPIJ008911-PA"/>
    </source>
</evidence>
<dbReference type="InParanoid" id="B0WP89"/>
<evidence type="ECO:0000313" key="1">
    <source>
        <dbReference type="EMBL" id="EDS32134.1"/>
    </source>
</evidence>
<accession>B0WP89</accession>
<dbReference type="KEGG" id="cqu:CpipJ_CPIJ008911"/>
<reference evidence="2" key="2">
    <citation type="submission" date="2020-05" db="UniProtKB">
        <authorList>
            <consortium name="EnsemblMetazoa"/>
        </authorList>
    </citation>
    <scope>IDENTIFICATION</scope>
    <source>
        <strain evidence="2">JHB</strain>
    </source>
</reference>
<protein>
    <submittedName>
        <fullName evidence="1">Elongation factor 1-alpha</fullName>
    </submittedName>
</protein>
<organism>
    <name type="scientific">Culex quinquefasciatus</name>
    <name type="common">Southern house mosquito</name>
    <name type="synonym">Culex pungens</name>
    <dbReference type="NCBI Taxonomy" id="7176"/>
    <lineage>
        <taxon>Eukaryota</taxon>
        <taxon>Metazoa</taxon>
        <taxon>Ecdysozoa</taxon>
        <taxon>Arthropoda</taxon>
        <taxon>Hexapoda</taxon>
        <taxon>Insecta</taxon>
        <taxon>Pterygota</taxon>
        <taxon>Neoptera</taxon>
        <taxon>Endopterygota</taxon>
        <taxon>Diptera</taxon>
        <taxon>Nematocera</taxon>
        <taxon>Culicoidea</taxon>
        <taxon>Culicidae</taxon>
        <taxon>Culicinae</taxon>
        <taxon>Culicini</taxon>
        <taxon>Culex</taxon>
        <taxon>Culex</taxon>
    </lineage>
</organism>
<dbReference type="EMBL" id="DS232020">
    <property type="protein sequence ID" value="EDS32134.1"/>
    <property type="molecule type" value="Genomic_DNA"/>
</dbReference>
<name>B0WP89_CULQU</name>
<proteinExistence type="predicted"/>
<gene>
    <name evidence="2" type="primary">6041231</name>
    <name evidence="1" type="ORF">CpipJ_CPIJ008911</name>
</gene>